<dbReference type="EMBL" id="CAJPWZ010003281">
    <property type="protein sequence ID" value="CAG2255680.1"/>
    <property type="molecule type" value="Genomic_DNA"/>
</dbReference>
<dbReference type="GO" id="GO:0005524">
    <property type="term" value="F:ATP binding"/>
    <property type="evidence" value="ECO:0007669"/>
    <property type="project" value="UniProtKB-KW"/>
</dbReference>
<name>A0A8S3VHD0_MYTED</name>
<dbReference type="Gene3D" id="3.40.50.300">
    <property type="entry name" value="P-loop containing nucleotide triphosphate hydrolases"/>
    <property type="match status" value="1"/>
</dbReference>
<evidence type="ECO:0000256" key="7">
    <source>
        <dbReference type="ARBA" id="ARBA00023136"/>
    </source>
</evidence>
<evidence type="ECO:0000313" key="10">
    <source>
        <dbReference type="Proteomes" id="UP000683360"/>
    </source>
</evidence>
<keyword evidence="7" id="KW-0472">Membrane</keyword>
<dbReference type="PANTHER" id="PTHR24223:SF330">
    <property type="entry name" value="ATP-BINDING CASSETTE SUB-FAMILY C MEMBER 10"/>
    <property type="match status" value="1"/>
</dbReference>
<proteinExistence type="predicted"/>
<organism evidence="9 10">
    <name type="scientific">Mytilus edulis</name>
    <name type="common">Blue mussel</name>
    <dbReference type="NCBI Taxonomy" id="6550"/>
    <lineage>
        <taxon>Eukaryota</taxon>
        <taxon>Metazoa</taxon>
        <taxon>Spiralia</taxon>
        <taxon>Lophotrochozoa</taxon>
        <taxon>Mollusca</taxon>
        <taxon>Bivalvia</taxon>
        <taxon>Autobranchia</taxon>
        <taxon>Pteriomorphia</taxon>
        <taxon>Mytilida</taxon>
        <taxon>Mytiloidea</taxon>
        <taxon>Mytilidae</taxon>
        <taxon>Mytilinae</taxon>
        <taxon>Mytilus</taxon>
    </lineage>
</organism>
<dbReference type="InterPro" id="IPR050173">
    <property type="entry name" value="ABC_transporter_C-like"/>
</dbReference>
<reference evidence="9" key="1">
    <citation type="submission" date="2021-03" db="EMBL/GenBank/DDBJ databases">
        <authorList>
            <person name="Bekaert M."/>
        </authorList>
    </citation>
    <scope>NUCLEOTIDE SEQUENCE</scope>
</reference>
<feature type="domain" description="ABC transporter" evidence="8">
    <location>
        <begin position="1"/>
        <end position="200"/>
    </location>
</feature>
<comment type="subcellular location">
    <subcellularLocation>
        <location evidence="1">Membrane</location>
        <topology evidence="1">Multi-pass membrane protein</topology>
    </subcellularLocation>
</comment>
<evidence type="ECO:0000256" key="3">
    <source>
        <dbReference type="ARBA" id="ARBA00022692"/>
    </source>
</evidence>
<keyword evidence="2" id="KW-0813">Transport</keyword>
<dbReference type="GO" id="GO:0016020">
    <property type="term" value="C:membrane"/>
    <property type="evidence" value="ECO:0007669"/>
    <property type="project" value="UniProtKB-SubCell"/>
</dbReference>
<dbReference type="OrthoDB" id="6500128at2759"/>
<dbReference type="CDD" id="cd03244">
    <property type="entry name" value="ABCC_MRP_domain2"/>
    <property type="match status" value="1"/>
</dbReference>
<protein>
    <submittedName>
        <fullName evidence="9">ABCC10</fullName>
    </submittedName>
</protein>
<dbReference type="AlphaFoldDB" id="A0A8S3VHD0"/>
<sequence length="200" mass="22261">MSDTSREKIGIVGRTGSGKSSLFLVLFRIVEIQKGSITLDNTNLQHIDLKDIRSRLAIIPQDPFLFSGTVRENLDPTSSHIDSDLNNVLERCHLKVHVDRLGGLEADVGERGRNFSVGQRQLVCLARALLTRAKVLCIDKATASIDFETDQLIQETIKQEFHDSTVLTIAHRIDTILNSDRVLVMSEGSVAEFDQPNILL</sequence>
<dbReference type="Proteomes" id="UP000683360">
    <property type="component" value="Unassembled WGS sequence"/>
</dbReference>
<dbReference type="PANTHER" id="PTHR24223">
    <property type="entry name" value="ATP-BINDING CASSETTE SUB-FAMILY C"/>
    <property type="match status" value="1"/>
</dbReference>
<dbReference type="GO" id="GO:0016887">
    <property type="term" value="F:ATP hydrolysis activity"/>
    <property type="evidence" value="ECO:0007669"/>
    <property type="project" value="InterPro"/>
</dbReference>
<evidence type="ECO:0000256" key="4">
    <source>
        <dbReference type="ARBA" id="ARBA00022741"/>
    </source>
</evidence>
<dbReference type="InterPro" id="IPR003439">
    <property type="entry name" value="ABC_transporter-like_ATP-bd"/>
</dbReference>
<evidence type="ECO:0000256" key="5">
    <source>
        <dbReference type="ARBA" id="ARBA00022840"/>
    </source>
</evidence>
<evidence type="ECO:0000259" key="8">
    <source>
        <dbReference type="PROSITE" id="PS50893"/>
    </source>
</evidence>
<dbReference type="InterPro" id="IPR027417">
    <property type="entry name" value="P-loop_NTPase"/>
</dbReference>
<dbReference type="SMART" id="SM00382">
    <property type="entry name" value="AAA"/>
    <property type="match status" value="1"/>
</dbReference>
<dbReference type="PROSITE" id="PS50893">
    <property type="entry name" value="ABC_TRANSPORTER_2"/>
    <property type="match status" value="1"/>
</dbReference>
<evidence type="ECO:0000313" key="9">
    <source>
        <dbReference type="EMBL" id="CAG2255680.1"/>
    </source>
</evidence>
<dbReference type="GO" id="GO:0042626">
    <property type="term" value="F:ATPase-coupled transmembrane transporter activity"/>
    <property type="evidence" value="ECO:0007669"/>
    <property type="project" value="TreeGrafter"/>
</dbReference>
<keyword evidence="6" id="KW-1133">Transmembrane helix</keyword>
<keyword evidence="5" id="KW-0067">ATP-binding</keyword>
<dbReference type="InterPro" id="IPR003593">
    <property type="entry name" value="AAA+_ATPase"/>
</dbReference>
<evidence type="ECO:0000256" key="2">
    <source>
        <dbReference type="ARBA" id="ARBA00022448"/>
    </source>
</evidence>
<evidence type="ECO:0000256" key="1">
    <source>
        <dbReference type="ARBA" id="ARBA00004141"/>
    </source>
</evidence>
<evidence type="ECO:0000256" key="6">
    <source>
        <dbReference type="ARBA" id="ARBA00022989"/>
    </source>
</evidence>
<dbReference type="Pfam" id="PF00005">
    <property type="entry name" value="ABC_tran"/>
    <property type="match status" value="1"/>
</dbReference>
<keyword evidence="4" id="KW-0547">Nucleotide-binding</keyword>
<dbReference type="PROSITE" id="PS00211">
    <property type="entry name" value="ABC_TRANSPORTER_1"/>
    <property type="match status" value="1"/>
</dbReference>
<dbReference type="InterPro" id="IPR017871">
    <property type="entry name" value="ABC_transporter-like_CS"/>
</dbReference>
<keyword evidence="3" id="KW-0812">Transmembrane</keyword>
<accession>A0A8S3VHD0</accession>
<gene>
    <name evidence="9" type="ORF">MEDL_67051</name>
</gene>
<dbReference type="SUPFAM" id="SSF52540">
    <property type="entry name" value="P-loop containing nucleoside triphosphate hydrolases"/>
    <property type="match status" value="1"/>
</dbReference>
<dbReference type="FunFam" id="3.40.50.300:FF:000163">
    <property type="entry name" value="Multidrug resistance-associated protein member 4"/>
    <property type="match status" value="1"/>
</dbReference>
<comment type="caution">
    <text evidence="9">The sequence shown here is derived from an EMBL/GenBank/DDBJ whole genome shotgun (WGS) entry which is preliminary data.</text>
</comment>
<keyword evidence="10" id="KW-1185">Reference proteome</keyword>